<dbReference type="PROSITE" id="PS00041">
    <property type="entry name" value="HTH_ARAC_FAMILY_1"/>
    <property type="match status" value="1"/>
</dbReference>
<protein>
    <submittedName>
        <fullName evidence="6">AraC family transcriptional regulator</fullName>
    </submittedName>
</protein>
<dbReference type="InterPro" id="IPR020449">
    <property type="entry name" value="Tscrpt_reg_AraC-type_HTH"/>
</dbReference>
<keyword evidence="2" id="KW-0238">DNA-binding</keyword>
<dbReference type="InterPro" id="IPR018062">
    <property type="entry name" value="HTH_AraC-typ_CS"/>
</dbReference>
<dbReference type="SUPFAM" id="SSF51215">
    <property type="entry name" value="Regulatory protein AraC"/>
    <property type="match status" value="1"/>
</dbReference>
<dbReference type="AlphaFoldDB" id="A0A418YSB8"/>
<dbReference type="InterPro" id="IPR037923">
    <property type="entry name" value="HTH-like"/>
</dbReference>
<gene>
    <name evidence="6" type="ORF">D0Z70_12025</name>
</gene>
<keyword evidence="1" id="KW-0805">Transcription regulation</keyword>
<comment type="caution">
    <text evidence="6">The sequence shown here is derived from an EMBL/GenBank/DDBJ whole genome shotgun (WGS) entry which is preliminary data.</text>
</comment>
<proteinExistence type="predicted"/>
<reference evidence="6 7" key="1">
    <citation type="submission" date="2018-08" db="EMBL/GenBank/DDBJ databases">
        <title>Sphingobium sp. EO9.</title>
        <authorList>
            <person name="Park Y."/>
            <person name="Kim K.H."/>
            <person name="Jeon C.O."/>
        </authorList>
    </citation>
    <scope>NUCLEOTIDE SEQUENCE [LARGE SCALE GENOMIC DNA]</scope>
    <source>
        <strain evidence="6 7">EO9</strain>
    </source>
</reference>
<evidence type="ECO:0000256" key="4">
    <source>
        <dbReference type="ARBA" id="ARBA00023163"/>
    </source>
</evidence>
<dbReference type="InterPro" id="IPR050204">
    <property type="entry name" value="AraC_XylS_family_regulators"/>
</dbReference>
<evidence type="ECO:0000313" key="6">
    <source>
        <dbReference type="EMBL" id="RJG54617.1"/>
    </source>
</evidence>
<dbReference type="InterPro" id="IPR018060">
    <property type="entry name" value="HTH_AraC"/>
</dbReference>
<evidence type="ECO:0000256" key="2">
    <source>
        <dbReference type="ARBA" id="ARBA00023125"/>
    </source>
</evidence>
<dbReference type="Proteomes" id="UP000283469">
    <property type="component" value="Unassembled WGS sequence"/>
</dbReference>
<dbReference type="RefSeq" id="WP_119746682.1">
    <property type="nucleotide sequence ID" value="NZ_QVRA01000009.1"/>
</dbReference>
<dbReference type="Gene3D" id="1.10.10.60">
    <property type="entry name" value="Homeodomain-like"/>
    <property type="match status" value="1"/>
</dbReference>
<accession>A0A418YSB8</accession>
<dbReference type="PANTHER" id="PTHR46796:SF6">
    <property type="entry name" value="ARAC SUBFAMILY"/>
    <property type="match status" value="1"/>
</dbReference>
<evidence type="ECO:0000313" key="7">
    <source>
        <dbReference type="Proteomes" id="UP000283469"/>
    </source>
</evidence>
<dbReference type="PROSITE" id="PS01124">
    <property type="entry name" value="HTH_ARAC_FAMILY_2"/>
    <property type="match status" value="1"/>
</dbReference>
<dbReference type="OrthoDB" id="7508028at2"/>
<dbReference type="InterPro" id="IPR009057">
    <property type="entry name" value="Homeodomain-like_sf"/>
</dbReference>
<name>A0A418YSB8_9SPHN</name>
<dbReference type="SMART" id="SM00342">
    <property type="entry name" value="HTH_ARAC"/>
    <property type="match status" value="1"/>
</dbReference>
<dbReference type="PANTHER" id="PTHR46796">
    <property type="entry name" value="HTH-TYPE TRANSCRIPTIONAL ACTIVATOR RHAS-RELATED"/>
    <property type="match status" value="1"/>
</dbReference>
<dbReference type="GO" id="GO:0003700">
    <property type="term" value="F:DNA-binding transcription factor activity"/>
    <property type="evidence" value="ECO:0007669"/>
    <property type="project" value="InterPro"/>
</dbReference>
<keyword evidence="7" id="KW-1185">Reference proteome</keyword>
<dbReference type="GO" id="GO:0043565">
    <property type="term" value="F:sequence-specific DNA binding"/>
    <property type="evidence" value="ECO:0007669"/>
    <property type="project" value="InterPro"/>
</dbReference>
<evidence type="ECO:0000259" key="5">
    <source>
        <dbReference type="PROSITE" id="PS01124"/>
    </source>
</evidence>
<sequence>MPRNETYAQSMFEAELIVPSAQVRIMRLRLEQPTDRLFRRTDHYWLDLCLTPRPEKARGCYRERWGPHRYEPLGEIFLVPPGEAIHIRSESGGRQASVVCEIPAAVIDCWLDDGGIEWTDRRLAASLDITHPHMRACLFRLAQEVRHPGVGSATLAELIAQQLAIEVARYCQAIADGPITGGLASWRLRRVDERLHQPGPPPALEELATLCNMSPRQLTRGFRASRGHSIGDHIAQTRIDMAKRHLATSESIKEIAFALGFASPSSFAFAFRRATGSTPRQFRQRQLRPMA</sequence>
<keyword evidence="3" id="KW-0010">Activator</keyword>
<feature type="domain" description="HTH araC/xylS-type" evidence="5">
    <location>
        <begin position="185"/>
        <end position="285"/>
    </location>
</feature>
<dbReference type="SUPFAM" id="SSF46689">
    <property type="entry name" value="Homeodomain-like"/>
    <property type="match status" value="1"/>
</dbReference>
<evidence type="ECO:0000256" key="3">
    <source>
        <dbReference type="ARBA" id="ARBA00023159"/>
    </source>
</evidence>
<evidence type="ECO:0000256" key="1">
    <source>
        <dbReference type="ARBA" id="ARBA00023015"/>
    </source>
</evidence>
<keyword evidence="4" id="KW-0804">Transcription</keyword>
<dbReference type="PRINTS" id="PR00032">
    <property type="entry name" value="HTHARAC"/>
</dbReference>
<dbReference type="Pfam" id="PF12833">
    <property type="entry name" value="HTH_18"/>
    <property type="match status" value="1"/>
</dbReference>
<dbReference type="EMBL" id="QVRA01000009">
    <property type="protein sequence ID" value="RJG54617.1"/>
    <property type="molecule type" value="Genomic_DNA"/>
</dbReference>
<organism evidence="6 7">
    <name type="scientific">Sphingobium terrigena</name>
    <dbReference type="NCBI Taxonomy" id="2304063"/>
    <lineage>
        <taxon>Bacteria</taxon>
        <taxon>Pseudomonadati</taxon>
        <taxon>Pseudomonadota</taxon>
        <taxon>Alphaproteobacteria</taxon>
        <taxon>Sphingomonadales</taxon>
        <taxon>Sphingomonadaceae</taxon>
        <taxon>Sphingobium</taxon>
    </lineage>
</organism>